<dbReference type="Proteomes" id="UP000253759">
    <property type="component" value="Unassembled WGS sequence"/>
</dbReference>
<dbReference type="AlphaFoldDB" id="A0A369W4E0"/>
<evidence type="ECO:0000259" key="2">
    <source>
        <dbReference type="Pfam" id="PF22622"/>
    </source>
</evidence>
<protein>
    <submittedName>
        <fullName evidence="3">3-alpha,7-alpha, 12-alpha-trihydroxy-5-beta-cholest-24-enoyl-CoA hydratase</fullName>
    </submittedName>
</protein>
<dbReference type="GO" id="GO:0004300">
    <property type="term" value="F:enoyl-CoA hydratase activity"/>
    <property type="evidence" value="ECO:0007669"/>
    <property type="project" value="TreeGrafter"/>
</dbReference>
<feature type="domain" description="MaoC-like" evidence="1">
    <location>
        <begin position="161"/>
        <end position="271"/>
    </location>
</feature>
<dbReference type="PANTHER" id="PTHR13078">
    <property type="entry name" value="PEROXISOMAL MULTIFUNCTIONAL ENZYME TYPE 2-RELATED"/>
    <property type="match status" value="1"/>
</dbReference>
<dbReference type="PANTHER" id="PTHR13078:SF56">
    <property type="entry name" value="PEROXISOMAL MULTIFUNCTIONAL ENZYME TYPE 2"/>
    <property type="match status" value="1"/>
</dbReference>
<feature type="domain" description="Peroxisomal multifunctional enzyme type 2-like N-terminal" evidence="2">
    <location>
        <begin position="19"/>
        <end position="144"/>
    </location>
</feature>
<dbReference type="GO" id="GO:0006635">
    <property type="term" value="P:fatty acid beta-oxidation"/>
    <property type="evidence" value="ECO:0007669"/>
    <property type="project" value="TreeGrafter"/>
</dbReference>
<dbReference type="SUPFAM" id="SSF54637">
    <property type="entry name" value="Thioesterase/thiol ester dehydrase-isomerase"/>
    <property type="match status" value="2"/>
</dbReference>
<proteinExistence type="predicted"/>
<sequence length="295" mass="32129">MALNIEALRAFTFPELRQTYDDRDSMLYAASLGFGQDPLDAGQLKFVFERDLHAVPTMAAILCHPGTWSSDPVFAITRSKVVHGAQRVFLHAPLPPAAELVADARILAVEDKGEKGAIIHVVRTMRDASSGTPIASVLHATFCRADGGFGGGFGEVPAAHTLPDRAPDMVVELETRPEAALIYRLNIDRNPLHADPEYARRAGFPRPILHGLCTYGLAARALLAGVLDYDSDLLRSIECRFSAPVFPGETIAFEIWRDGDVASFRAVVREREAKVLDAGRALIGADVETPLYARQ</sequence>
<dbReference type="GO" id="GO:0003857">
    <property type="term" value="F:(3S)-3-hydroxyacyl-CoA dehydrogenase (NAD+) activity"/>
    <property type="evidence" value="ECO:0007669"/>
    <property type="project" value="TreeGrafter"/>
</dbReference>
<evidence type="ECO:0000313" key="3">
    <source>
        <dbReference type="EMBL" id="RDE09566.1"/>
    </source>
</evidence>
<comment type="caution">
    <text evidence="3">The sequence shown here is derived from an EMBL/GenBank/DDBJ whole genome shotgun (WGS) entry which is preliminary data.</text>
</comment>
<gene>
    <name evidence="3" type="ORF">DVH29_05245</name>
</gene>
<dbReference type="InterPro" id="IPR029069">
    <property type="entry name" value="HotDog_dom_sf"/>
</dbReference>
<accession>A0A369W4E0</accession>
<dbReference type="CDD" id="cd03448">
    <property type="entry name" value="HDE_HSD"/>
    <property type="match status" value="1"/>
</dbReference>
<dbReference type="OrthoDB" id="5522043at2"/>
<keyword evidence="4" id="KW-1185">Reference proteome</keyword>
<organism evidence="3 4">
    <name type="scientific">Pelagibacterium lacus</name>
    <dbReference type="NCBI Taxonomy" id="2282655"/>
    <lineage>
        <taxon>Bacteria</taxon>
        <taxon>Pseudomonadati</taxon>
        <taxon>Pseudomonadota</taxon>
        <taxon>Alphaproteobacteria</taxon>
        <taxon>Hyphomicrobiales</taxon>
        <taxon>Devosiaceae</taxon>
        <taxon>Pelagibacterium</taxon>
    </lineage>
</organism>
<evidence type="ECO:0000313" key="4">
    <source>
        <dbReference type="Proteomes" id="UP000253759"/>
    </source>
</evidence>
<evidence type="ECO:0000259" key="1">
    <source>
        <dbReference type="Pfam" id="PF01575"/>
    </source>
</evidence>
<dbReference type="Gene3D" id="3.10.129.10">
    <property type="entry name" value="Hotdog Thioesterase"/>
    <property type="match status" value="1"/>
</dbReference>
<reference evidence="4" key="1">
    <citation type="submission" date="2018-07" db="EMBL/GenBank/DDBJ databases">
        <authorList>
            <person name="Liu B.-T."/>
            <person name="Du Z."/>
        </authorList>
    </citation>
    <scope>NUCLEOTIDE SEQUENCE [LARGE SCALE GENOMIC DNA]</scope>
    <source>
        <strain evidence="4">XYN52</strain>
    </source>
</reference>
<dbReference type="EMBL" id="QQNH01000005">
    <property type="protein sequence ID" value="RDE09566.1"/>
    <property type="molecule type" value="Genomic_DNA"/>
</dbReference>
<dbReference type="Pfam" id="PF01575">
    <property type="entry name" value="MaoC_dehydratas"/>
    <property type="match status" value="1"/>
</dbReference>
<dbReference type="RefSeq" id="WP_114645114.1">
    <property type="nucleotide sequence ID" value="NZ_QQNH01000005.1"/>
</dbReference>
<name>A0A369W4E0_9HYPH</name>
<dbReference type="InterPro" id="IPR002539">
    <property type="entry name" value="MaoC-like_dom"/>
</dbReference>
<dbReference type="InterPro" id="IPR054357">
    <property type="entry name" value="MFE-2_N"/>
</dbReference>
<dbReference type="Pfam" id="PF22622">
    <property type="entry name" value="MFE-2_hydrat-2_N"/>
    <property type="match status" value="1"/>
</dbReference>
<dbReference type="GO" id="GO:0044594">
    <property type="term" value="F:17-beta-hydroxysteroid dehydrogenase (NAD+) activity"/>
    <property type="evidence" value="ECO:0007669"/>
    <property type="project" value="TreeGrafter"/>
</dbReference>